<dbReference type="InterPro" id="IPR006656">
    <property type="entry name" value="Mopterin_OxRdtase"/>
</dbReference>
<dbReference type="InterPro" id="IPR041957">
    <property type="entry name" value="CT_Nitrate-R-NapA-like"/>
</dbReference>
<evidence type="ECO:0000313" key="12">
    <source>
        <dbReference type="EMBL" id="PYE86714.1"/>
    </source>
</evidence>
<keyword evidence="7" id="KW-0560">Oxidoreductase</keyword>
<dbReference type="SUPFAM" id="SSF50692">
    <property type="entry name" value="ADC-like"/>
    <property type="match status" value="1"/>
</dbReference>
<dbReference type="Pfam" id="PF04879">
    <property type="entry name" value="Molybdop_Fe4S4"/>
    <property type="match status" value="1"/>
</dbReference>
<dbReference type="GO" id="GO:0016491">
    <property type="term" value="F:oxidoreductase activity"/>
    <property type="evidence" value="ECO:0007669"/>
    <property type="project" value="UniProtKB-KW"/>
</dbReference>
<keyword evidence="6" id="KW-0479">Metal-binding</keyword>
<dbReference type="InterPro" id="IPR009010">
    <property type="entry name" value="Asp_de-COase-like_dom_sf"/>
</dbReference>
<dbReference type="GO" id="GO:0051539">
    <property type="term" value="F:4 iron, 4 sulfur cluster binding"/>
    <property type="evidence" value="ECO:0007669"/>
    <property type="project" value="UniProtKB-KW"/>
</dbReference>
<organism evidence="12 13">
    <name type="scientific">Phyllobacterium leguminum</name>
    <dbReference type="NCBI Taxonomy" id="314237"/>
    <lineage>
        <taxon>Bacteria</taxon>
        <taxon>Pseudomonadati</taxon>
        <taxon>Pseudomonadota</taxon>
        <taxon>Alphaproteobacteria</taxon>
        <taxon>Hyphomicrobiales</taxon>
        <taxon>Phyllobacteriaceae</taxon>
        <taxon>Phyllobacterium</taxon>
    </lineage>
</organism>
<dbReference type="EMBL" id="QJTF01000020">
    <property type="protein sequence ID" value="PYE86714.1"/>
    <property type="molecule type" value="Genomic_DNA"/>
</dbReference>
<dbReference type="PANTHER" id="PTHR43105">
    <property type="entry name" value="RESPIRATORY NITRATE REDUCTASE"/>
    <property type="match status" value="1"/>
</dbReference>
<dbReference type="AlphaFoldDB" id="A0A318SZ92"/>
<keyword evidence="9" id="KW-0411">Iron-sulfur</keyword>
<dbReference type="InterPro" id="IPR006963">
    <property type="entry name" value="Mopterin_OxRdtase_4Fe-4S_dom"/>
</dbReference>
<gene>
    <name evidence="12" type="ORF">C7477_1206</name>
</gene>
<comment type="cofactor">
    <cofactor evidence="2">
        <name>[4Fe-4S] cluster</name>
        <dbReference type="ChEBI" id="CHEBI:49883"/>
    </cofactor>
</comment>
<dbReference type="InterPro" id="IPR041854">
    <property type="entry name" value="BFD-like_2Fe2S-bd_dom_sf"/>
</dbReference>
<dbReference type="GO" id="GO:0045333">
    <property type="term" value="P:cellular respiration"/>
    <property type="evidence" value="ECO:0007669"/>
    <property type="project" value="UniProtKB-ARBA"/>
</dbReference>
<dbReference type="Gene3D" id="1.10.10.1100">
    <property type="entry name" value="BFD-like [2Fe-2S]-binding domain"/>
    <property type="match status" value="1"/>
</dbReference>
<evidence type="ECO:0000256" key="5">
    <source>
        <dbReference type="ARBA" id="ARBA00022505"/>
    </source>
</evidence>
<sequence length="975" mass="104729">MMAAETKTTCPYCGVGCGVIASVADDGGVSVRGDPDHPANFGRLCSKGSALAETIDLDGRLLFPEIRPSPLPSPRKERGEGYSGVTTHISSLAPGSKEVAATFRPPSPRVRGEGKGEGQVSWDEALDLVARKFSETIAEHGPDSVAFYVSGQLLTEDYYVANKLMKGFIGSANIDTNSRLCMASSVAGHRRAFGSDTVPGVYEDLEEADLIILTGSNLAWCHPVLYQRIASAKEKRPAMKIVVIDPRRTMTCDIADMHLAVRPDGDVALFNGLLAHLAKSPALDDDFIREHTNGFAEALAAARTSEADIISLTGLSQGDIEAFYRVFEGTQRVVTCYSQGVNQSSSGTDKVNAIINCHLATGRIGRPGMGPFSLTGQPNAMGGREVGGLANMLAAHMEIENPTHRERVQRFWNAPVIAAKPGLKAVDMFKAVADGRIKALWIMGTNPVVSMPDADSVADAIRNCPFVVVSDIMRETDTTQYAHVLLPAAGWGEKDGTVTNSERRISRQRQFLAHPGEARADWRIICDVARRMGFGAAFAFENPAEIFAEHAALSAFENGGDRDFDIGGYAGISPTDYDVLKPFQWPAPSFPLAGKVPAERADGGGDDCALSFTTPTRPLARTPSPQGGGKASAIRFFANGNFYHPDRKARFIAVESMATERVNLAYPSVLNTGRIRDQWHTMTRTGKSARLSSHLAEPFAEINPDDAAALGIADATLVQITSPHGKVLVRALITSRQPRGSVFVPIHWTDQYASNGRVDALVPPVTDPVSGQPALKNVAVSVEPYKAEYYGFAVSANRPLPQHAEYFALAKVEHGFRMECAFAAKPANWEAWCRETWQLPDTLSALAYFDRESGNSRIAFFDGERLVLAFYAARGPVAVSRTWAVSQLGIVHAQPRSRIAIMAGRPGADQPDIGAIVCSCFSVGVNQIVAVIDGGCGSVEEVGVRLKAGTNCGSCRAEIRAVLDARQKPAAQAAE</sequence>
<evidence type="ECO:0000256" key="9">
    <source>
        <dbReference type="ARBA" id="ARBA00023014"/>
    </source>
</evidence>
<dbReference type="InterPro" id="IPR007419">
    <property type="entry name" value="BFD-like_2Fe2S-bd_dom"/>
</dbReference>
<keyword evidence="8" id="KW-0408">Iron</keyword>
<evidence type="ECO:0000259" key="11">
    <source>
        <dbReference type="PROSITE" id="PS51669"/>
    </source>
</evidence>
<comment type="similarity">
    <text evidence="3">Belongs to the prokaryotic molybdopterin-containing oxidoreductase family. NasA/NapA/NarB subfamily.</text>
</comment>
<reference evidence="12 13" key="1">
    <citation type="submission" date="2018-06" db="EMBL/GenBank/DDBJ databases">
        <title>Genomic Encyclopedia of Type Strains, Phase III (KMG-III): the genomes of soil and plant-associated and newly described type strains.</title>
        <authorList>
            <person name="Whitman W."/>
        </authorList>
    </citation>
    <scope>NUCLEOTIDE SEQUENCE [LARGE SCALE GENOMIC DNA]</scope>
    <source>
        <strain evidence="12 13">ORS 1419</strain>
    </source>
</reference>
<dbReference type="Pfam" id="PF01568">
    <property type="entry name" value="Molydop_binding"/>
    <property type="match status" value="1"/>
</dbReference>
<evidence type="ECO:0000313" key="13">
    <source>
        <dbReference type="Proteomes" id="UP000247454"/>
    </source>
</evidence>
<keyword evidence="4" id="KW-0004">4Fe-4S</keyword>
<evidence type="ECO:0000256" key="10">
    <source>
        <dbReference type="ARBA" id="ARBA00023063"/>
    </source>
</evidence>
<comment type="cofactor">
    <cofactor evidence="1">
        <name>Mo-bis(molybdopterin guanine dinucleotide)</name>
        <dbReference type="ChEBI" id="CHEBI:60539"/>
    </cofactor>
</comment>
<dbReference type="GO" id="GO:0016020">
    <property type="term" value="C:membrane"/>
    <property type="evidence" value="ECO:0007669"/>
    <property type="project" value="TreeGrafter"/>
</dbReference>
<dbReference type="Pfam" id="PF04324">
    <property type="entry name" value="Fer2_BFD"/>
    <property type="match status" value="1"/>
</dbReference>
<dbReference type="SMART" id="SM00926">
    <property type="entry name" value="Molybdop_Fe4S4"/>
    <property type="match status" value="1"/>
</dbReference>
<dbReference type="GO" id="GO:1990204">
    <property type="term" value="C:oxidoreductase complex"/>
    <property type="evidence" value="ECO:0007669"/>
    <property type="project" value="UniProtKB-ARBA"/>
</dbReference>
<dbReference type="PROSITE" id="PS51669">
    <property type="entry name" value="4FE4S_MOW_BIS_MGD"/>
    <property type="match status" value="1"/>
</dbReference>
<proteinExistence type="inferred from homology"/>
<dbReference type="GO" id="GO:0043546">
    <property type="term" value="F:molybdopterin cofactor binding"/>
    <property type="evidence" value="ECO:0007669"/>
    <property type="project" value="InterPro"/>
</dbReference>
<evidence type="ECO:0000256" key="4">
    <source>
        <dbReference type="ARBA" id="ARBA00022485"/>
    </source>
</evidence>
<feature type="domain" description="4Fe-4S Mo/W bis-MGD-type" evidence="11">
    <location>
        <begin position="3"/>
        <end position="59"/>
    </location>
</feature>
<dbReference type="CDD" id="cd02754">
    <property type="entry name" value="MopB_Nitrate-R-NapA-like"/>
    <property type="match status" value="1"/>
</dbReference>
<dbReference type="Pfam" id="PF00384">
    <property type="entry name" value="Molybdopterin"/>
    <property type="match status" value="1"/>
</dbReference>
<dbReference type="Gene3D" id="3.40.50.740">
    <property type="match status" value="1"/>
</dbReference>
<dbReference type="Proteomes" id="UP000247454">
    <property type="component" value="Unassembled WGS sequence"/>
</dbReference>
<dbReference type="GO" id="GO:0046872">
    <property type="term" value="F:metal ion binding"/>
    <property type="evidence" value="ECO:0007669"/>
    <property type="project" value="UniProtKB-KW"/>
</dbReference>
<dbReference type="GO" id="GO:0042128">
    <property type="term" value="P:nitrate assimilation"/>
    <property type="evidence" value="ECO:0007669"/>
    <property type="project" value="UniProtKB-KW"/>
</dbReference>
<keyword evidence="5" id="KW-0500">Molybdenum</keyword>
<dbReference type="PIRSF" id="PIRSF036643">
    <property type="entry name" value="FDH_alpha"/>
    <property type="match status" value="1"/>
</dbReference>
<protein>
    <submittedName>
        <fullName evidence="12">Assimilatory nitrate reductase (NADH) alpha subunit apoprotein</fullName>
    </submittedName>
</protein>
<dbReference type="InterPro" id="IPR006657">
    <property type="entry name" value="MoPterin_dinucl-bd_dom"/>
</dbReference>
<evidence type="ECO:0000256" key="1">
    <source>
        <dbReference type="ARBA" id="ARBA00001942"/>
    </source>
</evidence>
<keyword evidence="10" id="KW-0534">Nitrate assimilation</keyword>
<evidence type="ECO:0000256" key="7">
    <source>
        <dbReference type="ARBA" id="ARBA00023002"/>
    </source>
</evidence>
<dbReference type="CDD" id="cd02791">
    <property type="entry name" value="MopB_CT_Nitrate-R-NapA-like"/>
    <property type="match status" value="1"/>
</dbReference>
<dbReference type="Gene3D" id="3.40.228.10">
    <property type="entry name" value="Dimethylsulfoxide Reductase, domain 2"/>
    <property type="match status" value="1"/>
</dbReference>
<evidence type="ECO:0000256" key="6">
    <source>
        <dbReference type="ARBA" id="ARBA00022723"/>
    </source>
</evidence>
<evidence type="ECO:0000256" key="2">
    <source>
        <dbReference type="ARBA" id="ARBA00001966"/>
    </source>
</evidence>
<accession>A0A318SZ92</accession>
<dbReference type="Gene3D" id="2.20.25.90">
    <property type="entry name" value="ADC-like domains"/>
    <property type="match status" value="1"/>
</dbReference>
<dbReference type="PANTHER" id="PTHR43105:SF9">
    <property type="entry name" value="NADPH-FE(3+) OXIDOREDUCTASE SUBUNIT ALPHA"/>
    <property type="match status" value="1"/>
</dbReference>
<evidence type="ECO:0000256" key="3">
    <source>
        <dbReference type="ARBA" id="ARBA00008747"/>
    </source>
</evidence>
<dbReference type="InterPro" id="IPR050123">
    <property type="entry name" value="Prok_molybdopt-oxidoreductase"/>
</dbReference>
<comment type="caution">
    <text evidence="12">The sequence shown here is derived from an EMBL/GenBank/DDBJ whole genome shotgun (WGS) entry which is preliminary data.</text>
</comment>
<dbReference type="Gene3D" id="2.40.40.20">
    <property type="match status" value="1"/>
</dbReference>
<dbReference type="SUPFAM" id="SSF53706">
    <property type="entry name" value="Formate dehydrogenase/DMSO reductase, domains 1-3"/>
    <property type="match status" value="1"/>
</dbReference>
<evidence type="ECO:0000256" key="8">
    <source>
        <dbReference type="ARBA" id="ARBA00023004"/>
    </source>
</evidence>
<dbReference type="PROSITE" id="PS00551">
    <property type="entry name" value="MOLYBDOPTERIN_PROK_1"/>
    <property type="match status" value="1"/>
</dbReference>
<dbReference type="InterPro" id="IPR027467">
    <property type="entry name" value="MopterinOxRdtase_cofactor_BS"/>
</dbReference>
<name>A0A318SZ92_9HYPH</name>
<keyword evidence="13" id="KW-1185">Reference proteome</keyword>